<name>A0A2P5HWM1_DIAHE</name>
<dbReference type="InParanoid" id="A0A2P5HWM1"/>
<dbReference type="OrthoDB" id="10440893at2759"/>
<dbReference type="Proteomes" id="UP000094444">
    <property type="component" value="Unassembled WGS sequence"/>
</dbReference>
<organism evidence="1 2">
    <name type="scientific">Diaporthe helianthi</name>
    <dbReference type="NCBI Taxonomy" id="158607"/>
    <lineage>
        <taxon>Eukaryota</taxon>
        <taxon>Fungi</taxon>
        <taxon>Dikarya</taxon>
        <taxon>Ascomycota</taxon>
        <taxon>Pezizomycotina</taxon>
        <taxon>Sordariomycetes</taxon>
        <taxon>Sordariomycetidae</taxon>
        <taxon>Diaporthales</taxon>
        <taxon>Diaporthaceae</taxon>
        <taxon>Diaporthe</taxon>
    </lineage>
</organism>
<evidence type="ECO:0000313" key="2">
    <source>
        <dbReference type="Proteomes" id="UP000094444"/>
    </source>
</evidence>
<gene>
    <name evidence="1" type="ORF">DHEL01_v206981</name>
</gene>
<reference evidence="1" key="1">
    <citation type="submission" date="2017-09" db="EMBL/GenBank/DDBJ databases">
        <title>Polyketide synthases of a Diaporthe helianthi virulent isolate.</title>
        <authorList>
            <person name="Baroncelli R."/>
        </authorList>
    </citation>
    <scope>NUCLEOTIDE SEQUENCE [LARGE SCALE GENOMIC DNA]</scope>
    <source>
        <strain evidence="1">7/96</strain>
    </source>
</reference>
<sequence>MTSPETLNDDDDNSTVISRLCLRSGLEQSLLATSESTNGRDLQLCCRRGRPSLAREDLGPWVVRLPCQAAERSVATEC</sequence>
<dbReference type="EMBL" id="MAVT02000601">
    <property type="protein sequence ID" value="POS74628.1"/>
    <property type="molecule type" value="Genomic_DNA"/>
</dbReference>
<accession>A0A2P5HWM1</accession>
<comment type="caution">
    <text evidence="1">The sequence shown here is derived from an EMBL/GenBank/DDBJ whole genome shotgun (WGS) entry which is preliminary data.</text>
</comment>
<proteinExistence type="predicted"/>
<dbReference type="AlphaFoldDB" id="A0A2P5HWM1"/>
<keyword evidence="2" id="KW-1185">Reference proteome</keyword>
<protein>
    <submittedName>
        <fullName evidence="1">Uncharacterized protein</fullName>
    </submittedName>
</protein>
<evidence type="ECO:0000313" key="1">
    <source>
        <dbReference type="EMBL" id="POS74628.1"/>
    </source>
</evidence>